<dbReference type="EMBL" id="LXQA010066219">
    <property type="protein sequence ID" value="MCI07664.1"/>
    <property type="molecule type" value="Genomic_DNA"/>
</dbReference>
<proteinExistence type="predicted"/>
<protein>
    <submittedName>
        <fullName evidence="1">Uncharacterized protein</fullName>
    </submittedName>
</protein>
<dbReference type="Proteomes" id="UP000265520">
    <property type="component" value="Unassembled WGS sequence"/>
</dbReference>
<keyword evidence="2" id="KW-1185">Reference proteome</keyword>
<accession>A0A392P7C0</accession>
<dbReference type="AlphaFoldDB" id="A0A392P7C0"/>
<evidence type="ECO:0000313" key="1">
    <source>
        <dbReference type="EMBL" id="MCI07664.1"/>
    </source>
</evidence>
<organism evidence="1 2">
    <name type="scientific">Trifolium medium</name>
    <dbReference type="NCBI Taxonomy" id="97028"/>
    <lineage>
        <taxon>Eukaryota</taxon>
        <taxon>Viridiplantae</taxon>
        <taxon>Streptophyta</taxon>
        <taxon>Embryophyta</taxon>
        <taxon>Tracheophyta</taxon>
        <taxon>Spermatophyta</taxon>
        <taxon>Magnoliopsida</taxon>
        <taxon>eudicotyledons</taxon>
        <taxon>Gunneridae</taxon>
        <taxon>Pentapetalae</taxon>
        <taxon>rosids</taxon>
        <taxon>fabids</taxon>
        <taxon>Fabales</taxon>
        <taxon>Fabaceae</taxon>
        <taxon>Papilionoideae</taxon>
        <taxon>50 kb inversion clade</taxon>
        <taxon>NPAAA clade</taxon>
        <taxon>Hologalegina</taxon>
        <taxon>IRL clade</taxon>
        <taxon>Trifolieae</taxon>
        <taxon>Trifolium</taxon>
    </lineage>
</organism>
<reference evidence="1 2" key="1">
    <citation type="journal article" date="2018" name="Front. Plant Sci.">
        <title>Red Clover (Trifolium pratense) and Zigzag Clover (T. medium) - A Picture of Genomic Similarities and Differences.</title>
        <authorList>
            <person name="Dluhosova J."/>
            <person name="Istvanek J."/>
            <person name="Nedelnik J."/>
            <person name="Repkova J."/>
        </authorList>
    </citation>
    <scope>NUCLEOTIDE SEQUENCE [LARGE SCALE GENOMIC DNA]</scope>
    <source>
        <strain evidence="2">cv. 10/8</strain>
        <tissue evidence="1">Leaf</tissue>
    </source>
</reference>
<evidence type="ECO:0000313" key="2">
    <source>
        <dbReference type="Proteomes" id="UP000265520"/>
    </source>
</evidence>
<name>A0A392P7C0_9FABA</name>
<feature type="non-terminal residue" evidence="1">
    <location>
        <position position="1"/>
    </location>
</feature>
<sequence>AFCVAADRGLLRVEFHVNSSMVAKTLQNLKCGSVDGWMIL</sequence>
<comment type="caution">
    <text evidence="1">The sequence shown here is derived from an EMBL/GenBank/DDBJ whole genome shotgun (WGS) entry which is preliminary data.</text>
</comment>
<gene>
    <name evidence="1" type="ORF">A2U01_0028733</name>
</gene>